<dbReference type="CTD" id="393314"/>
<gene>
    <name evidence="15 17 18" type="primary">pias4b</name>
    <name evidence="17" type="synonym">pias4l</name>
    <name evidence="17" type="synonym">wu:fi26h11</name>
    <name evidence="17" type="synonym">zgc:63923</name>
</gene>
<dbReference type="AlphaFoldDB" id="A0A2R8Q3K8"/>
<dbReference type="PROSITE" id="PS51466">
    <property type="entry name" value="PINIT"/>
    <property type="match status" value="1"/>
</dbReference>
<comment type="similarity">
    <text evidence="3">Belongs to the PIAS family.</text>
</comment>
<dbReference type="KEGG" id="dre:393314"/>
<dbReference type="Proteomes" id="UP000000437">
    <property type="component" value="Chromosome 2"/>
</dbReference>
<dbReference type="UniPathway" id="UPA00886"/>
<evidence type="ECO:0000259" key="14">
    <source>
        <dbReference type="PROSITE" id="PS51466"/>
    </source>
</evidence>
<evidence type="ECO:0000256" key="11">
    <source>
        <dbReference type="SAM" id="MobiDB-lite"/>
    </source>
</evidence>
<keyword evidence="9" id="KW-0539">Nucleus</keyword>
<dbReference type="EMBL" id="CR391909">
    <property type="status" value="NOT_ANNOTATED_CDS"/>
    <property type="molecule type" value="Genomic_DNA"/>
</dbReference>
<dbReference type="RefSeq" id="NP_001229871.1">
    <property type="nucleotide sequence ID" value="NM_001242942.1"/>
</dbReference>
<sequence length="445" mass="50182">MLETLRVTELRLLLSKMGKSKSGLKKDLQKRVTDLLHNDCSPELLSAVRELHDLRQISKSRRSGIEIISMPESLSPGGTPSPKSAGPQMIKLPFYQMLETIIPPTPLVPTYGGAMQNSDFLFHLSESQQALIQNSRSSQPVQVVLRICYSESIGVEEDQYPPNICVSVNHNNCPVQCTYSSNKLGLEPSRPCRPIDITSDLYLSFTNRFTVLWGNFGKSYSVAVYLVRLVSCQQLLDQLRSSSVEQQDVCRLRVSEKLRSDPETEVATTGLQVSLICPLVKLRMSVPCRSRGCAHLQCFDASFYLQMNEKKPRWSCPVCHRYAPFDELRIDSLLRDVLESSGEDVEEIKYLSDSTWKAVKHDKSNQNKGSALHPVKHNVNSKPVRDAVVDLTQSSSDDEDFQKEETVSTHIEDKSVHFRKSGIVKSARHKGRKTQVHTEKHRNGN</sequence>
<dbReference type="InterPro" id="IPR023321">
    <property type="entry name" value="PINIT"/>
</dbReference>
<dbReference type="PANTHER" id="PTHR10782">
    <property type="entry name" value="ZINC FINGER MIZ DOMAIN-CONTAINING PROTEIN"/>
    <property type="match status" value="1"/>
</dbReference>
<evidence type="ECO:0000256" key="8">
    <source>
        <dbReference type="ARBA" id="ARBA00022833"/>
    </source>
</evidence>
<keyword evidence="8" id="KW-0862">Zinc</keyword>
<dbReference type="Pfam" id="PF02037">
    <property type="entry name" value="SAP"/>
    <property type="match status" value="1"/>
</dbReference>
<dbReference type="GeneTree" id="ENSGT01030000234539"/>
<dbReference type="PROSITE" id="PS51044">
    <property type="entry name" value="ZF_SP_RING"/>
    <property type="match status" value="1"/>
</dbReference>
<feature type="domain" description="PINIT" evidence="14">
    <location>
        <begin position="68"/>
        <end position="230"/>
    </location>
</feature>
<dbReference type="GO" id="GO:0016740">
    <property type="term" value="F:transferase activity"/>
    <property type="evidence" value="ECO:0007669"/>
    <property type="project" value="UniProtKB-KW"/>
</dbReference>
<evidence type="ECO:0000259" key="13">
    <source>
        <dbReference type="PROSITE" id="PS51044"/>
    </source>
</evidence>
<reference evidence="17" key="5">
    <citation type="journal article" date="2016" name="BMC Genomics">
        <title>Gene evolution and gene expression after whole genome duplication in fish: the PhyloFish database.</title>
        <authorList>
            <person name="Pasquier J."/>
            <person name="Cabau C."/>
            <person name="Nguyen T."/>
            <person name="Jouanno E."/>
            <person name="Severac D."/>
            <person name="Braasch I."/>
            <person name="Journot L."/>
            <person name="Pontarotti P."/>
            <person name="Klopp C."/>
            <person name="Postlethwait J.H."/>
            <person name="Guiguen Y."/>
            <person name="Bobe J."/>
        </authorList>
    </citation>
    <scope>NUCLEOTIDE SEQUENCE</scope>
    <source>
        <strain evidence="17">Tuebingen</strain>
    </source>
</reference>
<dbReference type="Gene3D" id="1.10.720.30">
    <property type="entry name" value="SAP domain"/>
    <property type="match status" value="1"/>
</dbReference>
<dbReference type="Bgee" id="ENSDARG00000042215">
    <property type="expression patterns" value="Expressed in testis and 16 other cell types or tissues"/>
</dbReference>
<feature type="region of interest" description="Disordered" evidence="11">
    <location>
        <begin position="420"/>
        <end position="445"/>
    </location>
</feature>
<dbReference type="GO" id="GO:0016925">
    <property type="term" value="P:protein sumoylation"/>
    <property type="evidence" value="ECO:0007669"/>
    <property type="project" value="UniProtKB-UniPathway"/>
</dbReference>
<dbReference type="Pfam" id="PF02891">
    <property type="entry name" value="zf-MIZ"/>
    <property type="match status" value="1"/>
</dbReference>
<comment type="pathway">
    <text evidence="2">Protein modification; protein sumoylation.</text>
</comment>
<name>A0A2R8Q3K8_DANRE</name>
<keyword evidence="7" id="KW-0833">Ubl conjugation pathway</keyword>
<reference evidence="17" key="1">
    <citation type="journal article" date="2012" name="J. Immunol.">
        <title>Characterization of a PIAS4 Homologue from Zebrafish: Insights into Its Conserved Negative Regulatory Mechanism in the TRIF, MAVS, and IFN Signaling Pathways during Vertebrate Evolution.</title>
        <authorList>
            <person name="Xiong R."/>
            <person name="Nie L."/>
            <person name="Xiang L.X."/>
            <person name="Shao J.Z."/>
        </authorList>
    </citation>
    <scope>NUCLEOTIDE SEQUENCE</scope>
    <source>
        <strain evidence="17">Tuebingen</strain>
    </source>
</reference>
<evidence type="ECO:0000313" key="17">
    <source>
        <dbReference type="RefSeq" id="NP_001229871.1"/>
    </source>
</evidence>
<protein>
    <submittedName>
        <fullName evidence="17">E3 SUMO-protein ligase PIAS4b isoform 2</fullName>
    </submittedName>
    <submittedName>
        <fullName evidence="15">Protein inhibitor of-activated STAT, 4b</fullName>
    </submittedName>
</protein>
<evidence type="ECO:0000313" key="18">
    <source>
        <dbReference type="ZFIN" id="ZDB-GENE-040426-1298"/>
    </source>
</evidence>
<feature type="compositionally biased region" description="Basic and acidic residues" evidence="11">
    <location>
        <begin position="436"/>
        <end position="445"/>
    </location>
</feature>
<evidence type="ECO:0000256" key="2">
    <source>
        <dbReference type="ARBA" id="ARBA00004718"/>
    </source>
</evidence>
<evidence type="ECO:0000313" key="16">
    <source>
        <dbReference type="Proteomes" id="UP000000437"/>
    </source>
</evidence>
<dbReference type="OMA" id="HLECFDA"/>
<keyword evidence="17" id="KW-0436">Ligase</keyword>
<accession>A0A2R8Q3K8</accession>
<keyword evidence="5" id="KW-0479">Metal-binding</keyword>
<dbReference type="InterPro" id="IPR003034">
    <property type="entry name" value="SAP_dom"/>
</dbReference>
<dbReference type="GO" id="GO:0060255">
    <property type="term" value="P:regulation of macromolecule metabolic process"/>
    <property type="evidence" value="ECO:0007669"/>
    <property type="project" value="UniProtKB-ARBA"/>
</dbReference>
<evidence type="ECO:0000256" key="3">
    <source>
        <dbReference type="ARBA" id="ARBA00005383"/>
    </source>
</evidence>
<comment type="subcellular location">
    <subcellularLocation>
        <location evidence="1">Nucleus</location>
    </subcellularLocation>
</comment>
<evidence type="ECO:0000256" key="7">
    <source>
        <dbReference type="ARBA" id="ARBA00022786"/>
    </source>
</evidence>
<evidence type="ECO:0000313" key="15">
    <source>
        <dbReference type="Ensembl" id="ENSDARP00000145407"/>
    </source>
</evidence>
<keyword evidence="4" id="KW-0808">Transferase</keyword>
<dbReference type="GO" id="GO:0005634">
    <property type="term" value="C:nucleus"/>
    <property type="evidence" value="ECO:0007669"/>
    <property type="project" value="UniProtKB-SubCell"/>
</dbReference>
<reference evidence="15 16" key="2">
    <citation type="journal article" date="2013" name="Nature">
        <title>The zebrafish reference genome sequence and its relationship to the human genome.</title>
        <authorList>
            <consortium name="Genome Reference Consortium Zebrafish"/>
            <person name="Howe K."/>
            <person name="Clark M.D."/>
            <person name="Torroja C.F."/>
            <person name="Torrance J."/>
            <person name="Berthelot C."/>
            <person name="Muffato M."/>
            <person name="Collins J.E."/>
            <person name="Humphray S."/>
            <person name="McLaren K."/>
            <person name="Matthews L."/>
            <person name="McLaren S."/>
            <person name="Sealy I."/>
            <person name="Caccamo M."/>
            <person name="Churcher C."/>
            <person name="Scott C."/>
            <person name="Barrett J.C."/>
            <person name="Koch R."/>
            <person name="Rauch G.J."/>
            <person name="White S."/>
            <person name="Chow W."/>
            <person name="Kilian B."/>
            <person name="Quintais L.T."/>
            <person name="Guerra-Assuncao J.A."/>
            <person name="Zhou Y."/>
            <person name="Gu Y."/>
            <person name="Yen J."/>
            <person name="Vogel J.H."/>
            <person name="Eyre T."/>
            <person name="Redmond S."/>
            <person name="Banerjee R."/>
            <person name="Chi J."/>
            <person name="Fu B."/>
            <person name="Langley E."/>
            <person name="Maguire S.F."/>
            <person name="Laird G.K."/>
            <person name="Lloyd D."/>
            <person name="Kenyon E."/>
            <person name="Donaldson S."/>
            <person name="Sehra H."/>
            <person name="Almeida-King J."/>
            <person name="Loveland J."/>
            <person name="Trevanion S."/>
            <person name="Jones M."/>
            <person name="Quail M."/>
            <person name="Willey D."/>
            <person name="Hunt A."/>
            <person name="Burton J."/>
            <person name="Sims S."/>
            <person name="McLay K."/>
            <person name="Plumb B."/>
            <person name="Davis J."/>
            <person name="Clee C."/>
            <person name="Oliver K."/>
            <person name="Clark R."/>
            <person name="Riddle C."/>
            <person name="Elliot D."/>
            <person name="Eliott D."/>
            <person name="Threadgold G."/>
            <person name="Harden G."/>
            <person name="Ware D."/>
            <person name="Begum S."/>
            <person name="Mortimore B."/>
            <person name="Mortimer B."/>
            <person name="Kerry G."/>
            <person name="Heath P."/>
            <person name="Phillimore B."/>
            <person name="Tracey A."/>
            <person name="Corby N."/>
            <person name="Dunn M."/>
            <person name="Johnson C."/>
            <person name="Wood J."/>
            <person name="Clark S."/>
            <person name="Pelan S."/>
            <person name="Griffiths G."/>
            <person name="Smith M."/>
            <person name="Glithero R."/>
            <person name="Howden P."/>
            <person name="Barker N."/>
            <person name="Lloyd C."/>
            <person name="Stevens C."/>
            <person name="Harley J."/>
            <person name="Holt K."/>
            <person name="Panagiotidis G."/>
            <person name="Lovell J."/>
            <person name="Beasley H."/>
            <person name="Henderson C."/>
            <person name="Gordon D."/>
            <person name="Auger K."/>
            <person name="Wright D."/>
            <person name="Collins J."/>
            <person name="Raisen C."/>
            <person name="Dyer L."/>
            <person name="Leung K."/>
            <person name="Robertson L."/>
            <person name="Ambridge K."/>
            <person name="Leongamornlert D."/>
            <person name="McGuire S."/>
            <person name="Gilderthorp R."/>
            <person name="Griffiths C."/>
            <person name="Manthravadi D."/>
            <person name="Nichol S."/>
            <person name="Barker G."/>
            <person name="Whitehead S."/>
            <person name="Kay M."/>
            <person name="Brown J."/>
            <person name="Murnane C."/>
            <person name="Gray E."/>
            <person name="Humphries M."/>
            <person name="Sycamore N."/>
            <person name="Barker D."/>
            <person name="Saunders D."/>
            <person name="Wallis J."/>
            <person name="Babbage A."/>
            <person name="Hammond S."/>
            <person name="Mashreghi-Mohammadi M."/>
            <person name="Barr L."/>
            <person name="Martin S."/>
            <person name="Wray P."/>
            <person name="Ellington A."/>
            <person name="Matthews N."/>
            <person name="Ellwood M."/>
            <person name="Woodmansey R."/>
            <person name="Clark G."/>
            <person name="Cooper J."/>
            <person name="Cooper J."/>
            <person name="Tromans A."/>
            <person name="Grafham D."/>
            <person name="Skuce C."/>
            <person name="Pandian R."/>
            <person name="Andrews R."/>
            <person name="Harrison E."/>
            <person name="Kimberley A."/>
            <person name="Garnett J."/>
            <person name="Fosker N."/>
            <person name="Hall R."/>
            <person name="Garner P."/>
            <person name="Kelly D."/>
            <person name="Bird C."/>
            <person name="Palmer S."/>
            <person name="Gehring I."/>
            <person name="Berger A."/>
            <person name="Dooley C.M."/>
            <person name="Ersan-Urun Z."/>
            <person name="Eser C."/>
            <person name="Geiger H."/>
            <person name="Geisler M."/>
            <person name="Karotki L."/>
            <person name="Kirn A."/>
            <person name="Konantz J."/>
            <person name="Konantz M."/>
            <person name="Oberlander M."/>
            <person name="Rudolph-Geiger S."/>
            <person name="Teucke M."/>
            <person name="Lanz C."/>
            <person name="Raddatz G."/>
            <person name="Osoegawa K."/>
            <person name="Zhu B."/>
            <person name="Rapp A."/>
            <person name="Widaa S."/>
            <person name="Langford C."/>
            <person name="Yang F."/>
            <person name="Schuster S.C."/>
            <person name="Carter N.P."/>
            <person name="Harrow J."/>
            <person name="Ning Z."/>
            <person name="Herrero J."/>
            <person name="Searle S.M."/>
            <person name="Enright A."/>
            <person name="Geisler R."/>
            <person name="Plasterk R.H."/>
            <person name="Lee C."/>
            <person name="Westerfield M."/>
            <person name="de Jong P.J."/>
            <person name="Zon L.I."/>
            <person name="Postlethwait J.H."/>
            <person name="Nusslein-Volhard C."/>
            <person name="Hubbard T.J."/>
            <person name="Roest Crollius H."/>
            <person name="Rogers J."/>
            <person name="Stemple D.L."/>
        </authorList>
    </citation>
    <scope>NUCLEOTIDE SEQUENCE [LARGE SCALE GENOMIC DNA]</scope>
    <source>
        <strain evidence="15">Tuebingen</strain>
    </source>
</reference>
<dbReference type="OrthoDB" id="10263264at2759"/>
<reference evidence="17" key="3">
    <citation type="journal article" date="2015" name="Nat. Commun.">
        <title>RFX transcription factors are essential for hearing in mice.</title>
        <authorList>
            <person name="Elkon R."/>
            <person name="Milon B."/>
            <person name="Morrison L."/>
            <person name="Shah M."/>
            <person name="Vijayakumar S."/>
            <person name="Racherla M."/>
            <person name="Leitch C.C."/>
            <person name="Silipino L."/>
            <person name="Hadi S."/>
            <person name="Weiss-Gayet M."/>
            <person name="Barras E."/>
            <person name="Schmid C.D."/>
            <person name="Ait-Lounis A."/>
            <person name="Barnes A."/>
            <person name="Song Y."/>
            <person name="Eisenman D.J."/>
            <person name="Eliyahu E."/>
            <person name="Frolenkov G.I."/>
            <person name="Strome S.E."/>
            <person name="Durand B."/>
            <person name="Zaghloul N.A."/>
            <person name="Jones S.M."/>
            <person name="Reith W."/>
            <person name="Hertzano R."/>
        </authorList>
    </citation>
    <scope>NUCLEOTIDE SEQUENCE</scope>
    <source>
        <strain evidence="17">Tuebingen</strain>
    </source>
</reference>
<dbReference type="SMART" id="SM00513">
    <property type="entry name" value="SAP"/>
    <property type="match status" value="1"/>
</dbReference>
<organism evidence="15">
    <name type="scientific">Danio rerio</name>
    <name type="common">Zebrafish</name>
    <name type="synonym">Brachydanio rerio</name>
    <dbReference type="NCBI Taxonomy" id="7955"/>
    <lineage>
        <taxon>Eukaryota</taxon>
        <taxon>Metazoa</taxon>
        <taxon>Chordata</taxon>
        <taxon>Craniata</taxon>
        <taxon>Vertebrata</taxon>
        <taxon>Euteleostomi</taxon>
        <taxon>Actinopterygii</taxon>
        <taxon>Neopterygii</taxon>
        <taxon>Teleostei</taxon>
        <taxon>Ostariophysi</taxon>
        <taxon>Cypriniformes</taxon>
        <taxon>Danionidae</taxon>
        <taxon>Danioninae</taxon>
        <taxon>Danio</taxon>
    </lineage>
</organism>
<evidence type="ECO:0000256" key="1">
    <source>
        <dbReference type="ARBA" id="ARBA00004123"/>
    </source>
</evidence>
<dbReference type="SUPFAM" id="SSF68906">
    <property type="entry name" value="SAP domain"/>
    <property type="match status" value="1"/>
</dbReference>
<evidence type="ECO:0000256" key="6">
    <source>
        <dbReference type="ARBA" id="ARBA00022771"/>
    </source>
</evidence>
<dbReference type="ExpressionAtlas" id="A0A2R8Q3K8">
    <property type="expression patterns" value="differential"/>
</dbReference>
<evidence type="ECO:0000256" key="4">
    <source>
        <dbReference type="ARBA" id="ARBA00022679"/>
    </source>
</evidence>
<dbReference type="GO" id="GO:0016874">
    <property type="term" value="F:ligase activity"/>
    <property type="evidence" value="ECO:0007669"/>
    <property type="project" value="UniProtKB-KW"/>
</dbReference>
<dbReference type="ZFIN" id="ZDB-GENE-040426-1298">
    <property type="gene designation" value="pias4b"/>
</dbReference>
<keyword evidence="16" id="KW-1185">Reference proteome</keyword>
<dbReference type="InterPro" id="IPR036361">
    <property type="entry name" value="SAP_dom_sf"/>
</dbReference>
<keyword evidence="6 10" id="KW-0863">Zinc-finger</keyword>
<reference evidence="17" key="4">
    <citation type="journal article" date="2015" name="Stem Cell Reports">
        <title>Early depletion of primordial germ cells in zebrafish promotes testis formation.</title>
        <authorList>
            <person name="Tzung K.W."/>
            <person name="Goto R."/>
            <person name="Saju J.M."/>
            <person name="Sreenivasan R."/>
            <person name="Saito T."/>
            <person name="Arai K."/>
            <person name="Yamaha E."/>
            <person name="Hossain M.S."/>
            <person name="Calvert M.E.K."/>
            <person name="Orban L."/>
        </authorList>
    </citation>
    <scope>NUCLEOTIDE SEQUENCE</scope>
    <source>
        <strain evidence="17">Tuebingen</strain>
    </source>
</reference>
<feature type="domain" description="SAP" evidence="12">
    <location>
        <begin position="2"/>
        <end position="36"/>
    </location>
</feature>
<dbReference type="PANTHER" id="PTHR10782:SF9">
    <property type="entry name" value="E3 SUMO-PROTEIN LIGASE PIAS4"/>
    <property type="match status" value="1"/>
</dbReference>
<dbReference type="InterPro" id="IPR013083">
    <property type="entry name" value="Znf_RING/FYVE/PHD"/>
</dbReference>
<reference evidence="17" key="7">
    <citation type="submission" date="2025-04" db="UniProtKB">
        <authorList>
            <consortium name="RefSeq"/>
        </authorList>
    </citation>
    <scope>IDENTIFICATION</scope>
    <source>
        <strain evidence="17">Tuebingen</strain>
    </source>
</reference>
<feature type="compositionally biased region" description="Basic residues" evidence="11">
    <location>
        <begin position="420"/>
        <end position="435"/>
    </location>
</feature>
<evidence type="ECO:0000256" key="9">
    <source>
        <dbReference type="ARBA" id="ARBA00023242"/>
    </source>
</evidence>
<dbReference type="InterPro" id="IPR004181">
    <property type="entry name" value="Znf_MIZ"/>
</dbReference>
<dbReference type="Pfam" id="PF14324">
    <property type="entry name" value="PINIT"/>
    <property type="match status" value="1"/>
</dbReference>
<dbReference type="GeneID" id="393314"/>
<dbReference type="Gene3D" id="3.30.40.10">
    <property type="entry name" value="Zinc/RING finger domain, C3HC4 (zinc finger)"/>
    <property type="match status" value="1"/>
</dbReference>
<dbReference type="AGR" id="ZFIN:ZDB-GENE-040426-1298"/>
<feature type="domain" description="SP-RING-type" evidence="13">
    <location>
        <begin position="262"/>
        <end position="347"/>
    </location>
</feature>
<dbReference type="GO" id="GO:0008270">
    <property type="term" value="F:zinc ion binding"/>
    <property type="evidence" value="ECO:0007669"/>
    <property type="project" value="UniProtKB-KW"/>
</dbReference>
<dbReference type="Gene3D" id="2.60.120.780">
    <property type="entry name" value="PINIT domain"/>
    <property type="match status" value="1"/>
</dbReference>
<evidence type="ECO:0000259" key="12">
    <source>
        <dbReference type="PROSITE" id="PS50800"/>
    </source>
</evidence>
<dbReference type="InterPro" id="IPR038654">
    <property type="entry name" value="PINIT_sf"/>
</dbReference>
<reference evidence="15" key="6">
    <citation type="submission" date="2018-04" db="UniProtKB">
        <authorList>
            <consortium name="Ensembl"/>
        </authorList>
    </citation>
    <scope>IDENTIFICATION</scope>
    <source>
        <strain evidence="15">Tuebingen</strain>
    </source>
</reference>
<accession>A0A8M1P1Y4</accession>
<evidence type="ECO:0000256" key="5">
    <source>
        <dbReference type="ARBA" id="ARBA00022723"/>
    </source>
</evidence>
<dbReference type="Ensembl" id="ENSDART00000192201.1">
    <property type="protein sequence ID" value="ENSDARP00000145407.1"/>
    <property type="gene ID" value="ENSDARG00000042215.9"/>
</dbReference>
<proteinExistence type="inferred from homology"/>
<evidence type="ECO:0000256" key="10">
    <source>
        <dbReference type="PROSITE-ProRule" id="PRU00452"/>
    </source>
</evidence>
<dbReference type="FunFam" id="2.60.120.780:FF:000002">
    <property type="entry name" value="E3 SUMO-protein ligase PIAS4"/>
    <property type="match status" value="1"/>
</dbReference>
<dbReference type="PROSITE" id="PS50800">
    <property type="entry name" value="SAP"/>
    <property type="match status" value="1"/>
</dbReference>